<name>A0A3G8FJW5_9CAUD</name>
<accession>A0A3G8FJW5</accession>
<dbReference type="Proteomes" id="UP000281809">
    <property type="component" value="Segment"/>
</dbReference>
<evidence type="ECO:0000313" key="1">
    <source>
        <dbReference type="EMBL" id="AZF95061.1"/>
    </source>
</evidence>
<organism evidence="1 2">
    <name type="scientific">Pectobacterium phage Zenivior_B1</name>
    <dbReference type="NCBI Taxonomy" id="2489636"/>
    <lineage>
        <taxon>Viruses</taxon>
        <taxon>Duplodnaviria</taxon>
        <taxon>Heunggongvirae</taxon>
        <taxon>Uroviricota</taxon>
        <taxon>Caudoviricetes</taxon>
        <taxon>Autographivirales</taxon>
        <taxon>Autoscriptoviridae</taxon>
        <taxon>Corkvirinae</taxon>
        <taxon>Phimunavirus</taxon>
        <taxon>Phimunavirus zenivior</taxon>
    </lineage>
</organism>
<protein>
    <submittedName>
        <fullName evidence="1">Uncharacterized protein</fullName>
    </submittedName>
</protein>
<sequence>MNQNKLNPETLLMNSRAALEINTKAVQAELKAMYIRKAWRVGLSLEEYCRRFHVQLT</sequence>
<evidence type="ECO:0000313" key="2">
    <source>
        <dbReference type="Proteomes" id="UP000281809"/>
    </source>
</evidence>
<proteinExistence type="predicted"/>
<dbReference type="InterPro" id="IPR055691">
    <property type="entry name" value="DUF7267"/>
</dbReference>
<dbReference type="Pfam" id="PF23929">
    <property type="entry name" value="DUF7267"/>
    <property type="match status" value="1"/>
</dbReference>
<dbReference type="EMBL" id="MK095211">
    <property type="protein sequence ID" value="AZF95061.1"/>
    <property type="molecule type" value="Genomic_DNA"/>
</dbReference>
<reference evidence="1 2" key="1">
    <citation type="submission" date="2018-10" db="EMBL/GenBank/DDBJ databases">
        <title>A novel 6-phage cocktail reduces Pectobacterium atrosepticum soft rot infection in potato tubers under simulated storage conditions.</title>
        <authorList>
            <person name="Carstens A.B."/>
        </authorList>
    </citation>
    <scope>NUCLEOTIDE SEQUENCE [LARGE SCALE GENOMIC DNA]</scope>
</reference>